<dbReference type="InterPro" id="IPR013342">
    <property type="entry name" value="Mandelate_racemase_C"/>
</dbReference>
<dbReference type="InterPro" id="IPR036849">
    <property type="entry name" value="Enolase-like_C_sf"/>
</dbReference>
<dbReference type="InterPro" id="IPR046945">
    <property type="entry name" value="RHMD-like"/>
</dbReference>
<dbReference type="GO" id="GO:0016052">
    <property type="term" value="P:carbohydrate catabolic process"/>
    <property type="evidence" value="ECO:0007669"/>
    <property type="project" value="TreeGrafter"/>
</dbReference>
<evidence type="ECO:0000256" key="3">
    <source>
        <dbReference type="ARBA" id="ARBA00022842"/>
    </source>
</evidence>
<dbReference type="GO" id="GO:0000287">
    <property type="term" value="F:magnesium ion binding"/>
    <property type="evidence" value="ECO:0007669"/>
    <property type="project" value="TreeGrafter"/>
</dbReference>
<dbReference type="PANTHER" id="PTHR13794:SF58">
    <property type="entry name" value="MITOCHONDRIAL ENOLASE SUPERFAMILY MEMBER 1"/>
    <property type="match status" value="1"/>
</dbReference>
<feature type="domain" description="Mandelate racemase/muconate lactonizing enzyme C-terminal" evidence="4">
    <location>
        <begin position="144"/>
        <end position="243"/>
    </location>
</feature>
<keyword evidence="2" id="KW-0479">Metal-binding</keyword>
<proteinExistence type="predicted"/>
<dbReference type="CDD" id="cd03316">
    <property type="entry name" value="MR_like"/>
    <property type="match status" value="1"/>
</dbReference>
<dbReference type="SFLD" id="SFLDS00001">
    <property type="entry name" value="Enolase"/>
    <property type="match status" value="1"/>
</dbReference>
<gene>
    <name evidence="5" type="ORF">F4Y42_13370</name>
</gene>
<dbReference type="SFLD" id="SFLDG00179">
    <property type="entry name" value="mandelate_racemase"/>
    <property type="match status" value="1"/>
</dbReference>
<comment type="cofactor">
    <cofactor evidence="1">
        <name>Mg(2+)</name>
        <dbReference type="ChEBI" id="CHEBI:18420"/>
    </cofactor>
</comment>
<dbReference type="GO" id="GO:0009063">
    <property type="term" value="P:amino acid catabolic process"/>
    <property type="evidence" value="ECO:0007669"/>
    <property type="project" value="InterPro"/>
</dbReference>
<dbReference type="Gene3D" id="3.20.20.120">
    <property type="entry name" value="Enolase-like C-terminal domain"/>
    <property type="match status" value="1"/>
</dbReference>
<keyword evidence="3" id="KW-0460">Magnesium</keyword>
<sequence length="366" mass="40490">MIIHDIKTTVLSLPHLPGFQDATIRHISQGRSQCFVHVHSDQGLVGLGLGGGVTAAREVIERTLKPILIGQNALHIEKLWDDMFWAIRGVGRKGLAFSALSAVDIALWDLKAKYYETPLYRLLGPYTESVPVYGSGGWTHFNQHELVAEQCGYVERGMKAVKMKVGKDFGQSEQEDVARLAAVREAVGPDVQIYIDANNGYYAKQAVRMARIFEQYDVGWFEEPVLADDIEGLAAVAKAIDIPVATGEHEYTKYGFRDLIARGGADIVQPDVGRVGGITEWMKVAHLAHAFNLPVAPHAYQLIHLHMACATPNLKVVEYLGTVEMADRIFYSSFDEPQDGMWSPNPDKHGLGLELDPDAVKHYAVE</sequence>
<dbReference type="InterPro" id="IPR013341">
    <property type="entry name" value="Mandelate_racemase_N_dom"/>
</dbReference>
<name>A0A6B0YTI7_9CHLR</name>
<evidence type="ECO:0000256" key="1">
    <source>
        <dbReference type="ARBA" id="ARBA00001946"/>
    </source>
</evidence>
<evidence type="ECO:0000259" key="4">
    <source>
        <dbReference type="SMART" id="SM00922"/>
    </source>
</evidence>
<protein>
    <submittedName>
        <fullName evidence="5">Mandelate racemase/muconate lactonizing enzyme family protein</fullName>
    </submittedName>
</protein>
<evidence type="ECO:0000256" key="2">
    <source>
        <dbReference type="ARBA" id="ARBA00022723"/>
    </source>
</evidence>
<dbReference type="AlphaFoldDB" id="A0A6B0YTI7"/>
<reference evidence="5" key="1">
    <citation type="submission" date="2019-09" db="EMBL/GenBank/DDBJ databases">
        <title>Characterisation of the sponge microbiome using genome-centric metagenomics.</title>
        <authorList>
            <person name="Engelberts J.P."/>
            <person name="Robbins S.J."/>
            <person name="De Goeij J.M."/>
            <person name="Aranda M."/>
            <person name="Bell S.C."/>
            <person name="Webster N.S."/>
        </authorList>
    </citation>
    <scope>NUCLEOTIDE SEQUENCE</scope>
    <source>
        <strain evidence="5">SB0664_bin_27</strain>
    </source>
</reference>
<organism evidence="5">
    <name type="scientific">Caldilineaceae bacterium SB0664_bin_27</name>
    <dbReference type="NCBI Taxonomy" id="2605260"/>
    <lineage>
        <taxon>Bacteria</taxon>
        <taxon>Bacillati</taxon>
        <taxon>Chloroflexota</taxon>
        <taxon>Caldilineae</taxon>
        <taxon>Caldilineales</taxon>
        <taxon>Caldilineaceae</taxon>
    </lineage>
</organism>
<accession>A0A6B0YTI7</accession>
<comment type="caution">
    <text evidence="5">The sequence shown here is derived from an EMBL/GenBank/DDBJ whole genome shotgun (WGS) entry which is preliminary data.</text>
</comment>
<dbReference type="PROSITE" id="PS00908">
    <property type="entry name" value="MR_MLE_1"/>
    <property type="match status" value="1"/>
</dbReference>
<dbReference type="Pfam" id="PF13378">
    <property type="entry name" value="MR_MLE_C"/>
    <property type="match status" value="1"/>
</dbReference>
<dbReference type="InterPro" id="IPR018110">
    <property type="entry name" value="Mandel_Rmase/mucon_lact_enz_CS"/>
</dbReference>
<dbReference type="InterPro" id="IPR029065">
    <property type="entry name" value="Enolase_C-like"/>
</dbReference>
<dbReference type="SUPFAM" id="SSF54826">
    <property type="entry name" value="Enolase N-terminal domain-like"/>
    <property type="match status" value="1"/>
</dbReference>
<evidence type="ECO:0000313" key="5">
    <source>
        <dbReference type="EMBL" id="MXY94424.1"/>
    </source>
</evidence>
<dbReference type="Pfam" id="PF02746">
    <property type="entry name" value="MR_MLE_N"/>
    <property type="match status" value="1"/>
</dbReference>
<dbReference type="Gene3D" id="3.30.390.10">
    <property type="entry name" value="Enolase-like, N-terminal domain"/>
    <property type="match status" value="1"/>
</dbReference>
<dbReference type="SUPFAM" id="SSF51604">
    <property type="entry name" value="Enolase C-terminal domain-like"/>
    <property type="match status" value="1"/>
</dbReference>
<dbReference type="EMBL" id="VXRG01000109">
    <property type="protein sequence ID" value="MXY94424.1"/>
    <property type="molecule type" value="Genomic_DNA"/>
</dbReference>
<dbReference type="InterPro" id="IPR029017">
    <property type="entry name" value="Enolase-like_N"/>
</dbReference>
<dbReference type="PANTHER" id="PTHR13794">
    <property type="entry name" value="ENOLASE SUPERFAMILY, MANDELATE RACEMASE"/>
    <property type="match status" value="1"/>
</dbReference>
<dbReference type="GO" id="GO:0016836">
    <property type="term" value="F:hydro-lyase activity"/>
    <property type="evidence" value="ECO:0007669"/>
    <property type="project" value="TreeGrafter"/>
</dbReference>
<dbReference type="SMART" id="SM00922">
    <property type="entry name" value="MR_MLE"/>
    <property type="match status" value="1"/>
</dbReference>